<organism evidence="4">
    <name type="scientific">Hydatigena taeniaeformis</name>
    <name type="common">Feline tapeworm</name>
    <name type="synonym">Taenia taeniaeformis</name>
    <dbReference type="NCBI Taxonomy" id="6205"/>
    <lineage>
        <taxon>Eukaryota</taxon>
        <taxon>Metazoa</taxon>
        <taxon>Spiralia</taxon>
        <taxon>Lophotrochozoa</taxon>
        <taxon>Platyhelminthes</taxon>
        <taxon>Cestoda</taxon>
        <taxon>Eucestoda</taxon>
        <taxon>Cyclophyllidea</taxon>
        <taxon>Taeniidae</taxon>
        <taxon>Hydatigera</taxon>
    </lineage>
</organism>
<dbReference type="WBParaSite" id="TTAC_0000519201-mRNA-1">
    <property type="protein sequence ID" value="TTAC_0000519201-mRNA-1"/>
    <property type="gene ID" value="TTAC_0000519201"/>
</dbReference>
<keyword evidence="3" id="KW-1185">Reference proteome</keyword>
<feature type="signal peptide" evidence="1">
    <location>
        <begin position="1"/>
        <end position="22"/>
    </location>
</feature>
<sequence length="88" mass="9808">MNCQLISIIVAFMILTVYLVDGEESDTLTTSATTPSILPIPGPLERWLKQKKCRILQGTFFEGLMHYLAIDDACKSLKMAVTSKAKEE</sequence>
<evidence type="ECO:0000313" key="3">
    <source>
        <dbReference type="Proteomes" id="UP000274429"/>
    </source>
</evidence>
<gene>
    <name evidence="2" type="ORF">TTAC_LOCUS5176</name>
</gene>
<evidence type="ECO:0000313" key="4">
    <source>
        <dbReference type="WBParaSite" id="TTAC_0000519201-mRNA-1"/>
    </source>
</evidence>
<accession>A0A0R3WWQ2</accession>
<dbReference type="AlphaFoldDB" id="A0A0R3WWQ2"/>
<evidence type="ECO:0000256" key="1">
    <source>
        <dbReference type="SAM" id="SignalP"/>
    </source>
</evidence>
<evidence type="ECO:0000313" key="2">
    <source>
        <dbReference type="EMBL" id="VDM26406.1"/>
    </source>
</evidence>
<dbReference type="Proteomes" id="UP000274429">
    <property type="component" value="Unassembled WGS sequence"/>
</dbReference>
<dbReference type="EMBL" id="UYWX01006483">
    <property type="protein sequence ID" value="VDM26406.1"/>
    <property type="molecule type" value="Genomic_DNA"/>
</dbReference>
<proteinExistence type="predicted"/>
<keyword evidence="1" id="KW-0732">Signal</keyword>
<reference evidence="4" key="1">
    <citation type="submission" date="2017-02" db="UniProtKB">
        <authorList>
            <consortium name="WormBaseParasite"/>
        </authorList>
    </citation>
    <scope>IDENTIFICATION</scope>
</reference>
<name>A0A0R3WWQ2_HYDTA</name>
<reference evidence="2 3" key="2">
    <citation type="submission" date="2018-11" db="EMBL/GenBank/DDBJ databases">
        <authorList>
            <consortium name="Pathogen Informatics"/>
        </authorList>
    </citation>
    <scope>NUCLEOTIDE SEQUENCE [LARGE SCALE GENOMIC DNA]</scope>
</reference>
<protein>
    <submittedName>
        <fullName evidence="4">Secreted protein</fullName>
    </submittedName>
</protein>
<feature type="chain" id="PRO_5043133063" evidence="1">
    <location>
        <begin position="23"/>
        <end position="88"/>
    </location>
</feature>